<evidence type="ECO:0000313" key="1">
    <source>
        <dbReference type="EMBL" id="GAA1287664.1"/>
    </source>
</evidence>
<name>A0ABP4HXA7_9ACTN</name>
<accession>A0ABP4HXA7</accession>
<reference evidence="2" key="1">
    <citation type="journal article" date="2019" name="Int. J. Syst. Evol. Microbiol.">
        <title>The Global Catalogue of Microorganisms (GCM) 10K type strain sequencing project: providing services to taxonomists for standard genome sequencing and annotation.</title>
        <authorList>
            <consortium name="The Broad Institute Genomics Platform"/>
            <consortium name="The Broad Institute Genome Sequencing Center for Infectious Disease"/>
            <person name="Wu L."/>
            <person name="Ma J."/>
        </authorList>
    </citation>
    <scope>NUCLEOTIDE SEQUENCE [LARGE SCALE GENOMIC DNA]</scope>
    <source>
        <strain evidence="2">JCM 11448</strain>
    </source>
</reference>
<sequence>MEIAVATAVGTACVARLLYVWIGNCDRARLARLREQAISERVRTLPPGSTLTEQHDGVGVCVRVRVGVSAGGSWISLISGPLLLRSRCISQVNASRPSRPLVTK</sequence>
<evidence type="ECO:0000313" key="2">
    <source>
        <dbReference type="Proteomes" id="UP001500282"/>
    </source>
</evidence>
<dbReference type="EMBL" id="BAAAIH010000039">
    <property type="protein sequence ID" value="GAA1287664.1"/>
    <property type="molecule type" value="Genomic_DNA"/>
</dbReference>
<evidence type="ECO:0008006" key="3">
    <source>
        <dbReference type="Google" id="ProtNLM"/>
    </source>
</evidence>
<proteinExistence type="predicted"/>
<comment type="caution">
    <text evidence="1">The sequence shown here is derived from an EMBL/GenBank/DDBJ whole genome shotgun (WGS) entry which is preliminary data.</text>
</comment>
<organism evidence="1 2">
    <name type="scientific">Streptomyces javensis</name>
    <dbReference type="NCBI Taxonomy" id="114698"/>
    <lineage>
        <taxon>Bacteria</taxon>
        <taxon>Bacillati</taxon>
        <taxon>Actinomycetota</taxon>
        <taxon>Actinomycetes</taxon>
        <taxon>Kitasatosporales</taxon>
        <taxon>Streptomycetaceae</taxon>
        <taxon>Streptomyces</taxon>
        <taxon>Streptomyces violaceusniger group</taxon>
    </lineage>
</organism>
<keyword evidence="2" id="KW-1185">Reference proteome</keyword>
<protein>
    <recommendedName>
        <fullName evidence="3">Secreted protein</fullName>
    </recommendedName>
</protein>
<gene>
    <name evidence="1" type="ORF">GCM10009579_58530</name>
</gene>
<dbReference type="Proteomes" id="UP001500282">
    <property type="component" value="Unassembled WGS sequence"/>
</dbReference>